<dbReference type="PANTHER" id="PTHR31061:SF24">
    <property type="entry name" value="LD22376P"/>
    <property type="match status" value="1"/>
</dbReference>
<feature type="transmembrane region" description="Helical" evidence="2">
    <location>
        <begin position="380"/>
        <end position="402"/>
    </location>
</feature>
<reference evidence="4 5" key="1">
    <citation type="submission" date="2017-07" db="EMBL/GenBank/DDBJ databases">
        <title>A draft genome sequence of Gluconacetobacter entanii LTH 4560.</title>
        <authorList>
            <person name="Skraban J."/>
            <person name="Cleenwerck I."/>
            <person name="Vandamme P."/>
            <person name="Trcek J."/>
        </authorList>
    </citation>
    <scope>NUCLEOTIDE SEQUENCE [LARGE SCALE GENOMIC DNA]</scope>
    <source>
        <strain evidence="4 5">LTH 4560</strain>
    </source>
</reference>
<comment type="caution">
    <text evidence="4">The sequence shown here is derived from an EMBL/GenBank/DDBJ whole genome shotgun (WGS) entry which is preliminary data.</text>
</comment>
<keyword evidence="2" id="KW-1133">Transmembrane helix</keyword>
<dbReference type="EMBL" id="NKUF01000015">
    <property type="protein sequence ID" value="PYD63190.1"/>
    <property type="molecule type" value="Genomic_DNA"/>
</dbReference>
<evidence type="ECO:0000259" key="3">
    <source>
        <dbReference type="Pfam" id="PF07786"/>
    </source>
</evidence>
<feature type="transmembrane region" description="Helical" evidence="2">
    <location>
        <begin position="292"/>
        <end position="314"/>
    </location>
</feature>
<feature type="transmembrane region" description="Helical" evidence="2">
    <location>
        <begin position="230"/>
        <end position="251"/>
    </location>
</feature>
<name>A0A318PRX8_9PROT</name>
<dbReference type="OrthoDB" id="9788724at2"/>
<keyword evidence="2" id="KW-0472">Membrane</keyword>
<dbReference type="AlphaFoldDB" id="A0A318PRX8"/>
<accession>A0A318PRX8</accession>
<dbReference type="Proteomes" id="UP000248301">
    <property type="component" value="Unassembled WGS sequence"/>
</dbReference>
<feature type="domain" description="Heparan-alpha-glucosaminide N-acetyltransferase catalytic" evidence="3">
    <location>
        <begin position="29"/>
        <end position="254"/>
    </location>
</feature>
<dbReference type="RefSeq" id="WP_110913543.1">
    <property type="nucleotide sequence ID" value="NZ_NKUF01000015.1"/>
</dbReference>
<dbReference type="InterPro" id="IPR012429">
    <property type="entry name" value="HGSNAT_cat"/>
</dbReference>
<evidence type="ECO:0000313" key="4">
    <source>
        <dbReference type="EMBL" id="PYD63190.1"/>
    </source>
</evidence>
<feature type="transmembrane region" description="Helical" evidence="2">
    <location>
        <begin position="63"/>
        <end position="86"/>
    </location>
</feature>
<feature type="transmembrane region" description="Helical" evidence="2">
    <location>
        <begin position="160"/>
        <end position="179"/>
    </location>
</feature>
<feature type="transmembrane region" description="Helical" evidence="2">
    <location>
        <begin position="107"/>
        <end position="127"/>
    </location>
</feature>
<evidence type="ECO:0000313" key="5">
    <source>
        <dbReference type="Proteomes" id="UP000248301"/>
    </source>
</evidence>
<keyword evidence="2" id="KW-0812">Transmembrane</keyword>
<dbReference type="PANTHER" id="PTHR31061">
    <property type="entry name" value="LD22376P"/>
    <property type="match status" value="1"/>
</dbReference>
<proteinExistence type="predicted"/>
<feature type="transmembrane region" description="Helical" evidence="2">
    <location>
        <begin position="263"/>
        <end position="280"/>
    </location>
</feature>
<organism evidence="4 5">
    <name type="scientific">Gluconacetobacter entanii</name>
    <dbReference type="NCBI Taxonomy" id="108528"/>
    <lineage>
        <taxon>Bacteria</taxon>
        <taxon>Pseudomonadati</taxon>
        <taxon>Pseudomonadota</taxon>
        <taxon>Alphaproteobacteria</taxon>
        <taxon>Acetobacterales</taxon>
        <taxon>Acetobacteraceae</taxon>
        <taxon>Gluconacetobacter</taxon>
    </lineage>
</organism>
<gene>
    <name evidence="4" type="ORF">CFR72_08420</name>
</gene>
<evidence type="ECO:0000256" key="2">
    <source>
        <dbReference type="SAM" id="Phobius"/>
    </source>
</evidence>
<protein>
    <recommendedName>
        <fullName evidence="3">Heparan-alpha-glucosaminide N-acetyltransferase catalytic domain-containing protein</fullName>
    </recommendedName>
</protein>
<feature type="transmembrane region" description="Helical" evidence="2">
    <location>
        <begin position="133"/>
        <end position="153"/>
    </location>
</feature>
<feature type="transmembrane region" description="Helical" evidence="2">
    <location>
        <begin position="326"/>
        <end position="348"/>
    </location>
</feature>
<dbReference type="Pfam" id="PF07786">
    <property type="entry name" value="HGSNAT_cat"/>
    <property type="match status" value="1"/>
</dbReference>
<sequence length="410" mass="44542">MPVAVTQAAPTATSPTATSPGAARGASTRVISIDALRGATVAVMILVNNPGDWDQVYPMLRHAAWNGCTLADLVFPSFLFLMGCAIPLSLDRRIAQGADRGMLSRQIFRRAALLFALKLLLSAYPYFHITHLRLYGVLTRIAVCYLAVGMFCVWVPARRLLPVAIGAILVGYWLALRYVPIPHAGLPGRDFPLFDARMNLGAWLDRGISTWSLHWLHMGRLYEDGWDPEGALSTLPAIATTMLGVIAGRMLRGGAAASHPRRLPALGVALLVLGAVWGSVFPINKSLWSSSFVLWTGGVSMCVLALFHFVFDMARVQDRSAVMGRILLVLRIFGMNALVAFLFSGFLAKTLMMLPAPGAGAASLSDWLYRVVCHGAGSGMFTSLVFALGFCAACFVPVWGLWRRHMIVRL</sequence>
<feature type="region of interest" description="Disordered" evidence="1">
    <location>
        <begin position="1"/>
        <end position="23"/>
    </location>
</feature>
<evidence type="ECO:0000256" key="1">
    <source>
        <dbReference type="SAM" id="MobiDB-lite"/>
    </source>
</evidence>